<organism evidence="1 2">
    <name type="scientific">Thalassospira marina</name>
    <dbReference type="NCBI Taxonomy" id="2048283"/>
    <lineage>
        <taxon>Bacteria</taxon>
        <taxon>Pseudomonadati</taxon>
        <taxon>Pseudomonadota</taxon>
        <taxon>Alphaproteobacteria</taxon>
        <taxon>Rhodospirillales</taxon>
        <taxon>Thalassospiraceae</taxon>
        <taxon>Thalassospira</taxon>
    </lineage>
</organism>
<accession>A0A2N3KYB8</accession>
<protein>
    <submittedName>
        <fullName evidence="1">Uncharacterized protein</fullName>
    </submittedName>
</protein>
<dbReference type="OrthoDB" id="9911386at2"/>
<reference evidence="1 2" key="1">
    <citation type="submission" date="2017-09" db="EMBL/GenBank/DDBJ databases">
        <title>Biodiversity and function of Thalassospira species in the particle-attached aromatic-hydrocarbon-degrading consortia from the surface seawater of the South China Sea.</title>
        <authorList>
            <person name="Dong C."/>
            <person name="Liu R."/>
            <person name="Shao Z."/>
        </authorList>
    </citation>
    <scope>NUCLEOTIDE SEQUENCE [LARGE SCALE GENOMIC DNA]</scope>
    <source>
        <strain evidence="1 2">CSC1P2</strain>
    </source>
</reference>
<dbReference type="RefSeq" id="WP_101264536.1">
    <property type="nucleotide sequence ID" value="NZ_NWTK01000002.1"/>
</dbReference>
<gene>
    <name evidence="1" type="ORF">COO20_04775</name>
</gene>
<name>A0A2N3KYB8_9PROT</name>
<evidence type="ECO:0000313" key="1">
    <source>
        <dbReference type="EMBL" id="PKR55487.1"/>
    </source>
</evidence>
<sequence length="100" mass="11145">MKAKLTFKTFRDCHSEDGMDIEFLADLGLDPDFGDDEMILRVTLTDDALKDLAGGKRSSDRTAEHALVQSHIGMITKVAEIKFDQCNKPQPMILTGDDLM</sequence>
<evidence type="ECO:0000313" key="2">
    <source>
        <dbReference type="Proteomes" id="UP000233597"/>
    </source>
</evidence>
<dbReference type="EMBL" id="NWTK01000002">
    <property type="protein sequence ID" value="PKR55487.1"/>
    <property type="molecule type" value="Genomic_DNA"/>
</dbReference>
<dbReference type="AlphaFoldDB" id="A0A2N3KYB8"/>
<proteinExistence type="predicted"/>
<comment type="caution">
    <text evidence="1">The sequence shown here is derived from an EMBL/GenBank/DDBJ whole genome shotgun (WGS) entry which is preliminary data.</text>
</comment>
<dbReference type="Proteomes" id="UP000233597">
    <property type="component" value="Unassembled WGS sequence"/>
</dbReference>